<reference evidence="1" key="1">
    <citation type="submission" date="2015-07" db="EMBL/GenBank/DDBJ databases">
        <title>Adaptation to a free-living lifestyle via gene acquisitions in the diplomonad Trepomonas sp. PC1.</title>
        <authorList>
            <person name="Xu F."/>
            <person name="Jerlstrom-Hultqvist J."/>
            <person name="Kolisko M."/>
            <person name="Simpson A.G.B."/>
            <person name="Roger A.J."/>
            <person name="Svard S.G."/>
            <person name="Andersson J.O."/>
        </authorList>
    </citation>
    <scope>NUCLEOTIDE SEQUENCE</scope>
    <source>
        <strain evidence="1">PC1</strain>
    </source>
</reference>
<gene>
    <name evidence="1" type="ORF">TPC1_15959</name>
</gene>
<dbReference type="EMBL" id="GDID01004423">
    <property type="protein sequence ID" value="JAP92183.1"/>
    <property type="molecule type" value="Transcribed_RNA"/>
</dbReference>
<feature type="non-terminal residue" evidence="1">
    <location>
        <position position="1"/>
    </location>
</feature>
<name>A0A146K5L4_9EUKA</name>
<organism evidence="1">
    <name type="scientific">Trepomonas sp. PC1</name>
    <dbReference type="NCBI Taxonomy" id="1076344"/>
    <lineage>
        <taxon>Eukaryota</taxon>
        <taxon>Metamonada</taxon>
        <taxon>Diplomonadida</taxon>
        <taxon>Hexamitidae</taxon>
        <taxon>Hexamitinae</taxon>
        <taxon>Trepomonas</taxon>
    </lineage>
</organism>
<evidence type="ECO:0000313" key="1">
    <source>
        <dbReference type="EMBL" id="JAP92183.1"/>
    </source>
</evidence>
<sequence>NAVRCYVKIHTGQHIENKDLLMTKLEEMGGRQRNDIWRIISRVLEITTVQAHDYYYNTWRRQFFEDPKQFKHELRQLFLHNLQRTDEKEAMTSAVTSIMQKYPYKKIHRTSLL</sequence>
<proteinExistence type="predicted"/>
<accession>A0A146K5L4</accession>
<protein>
    <submittedName>
        <fullName evidence="1">Uncharacterized protein</fullName>
    </submittedName>
</protein>
<dbReference type="AlphaFoldDB" id="A0A146K5L4"/>
<feature type="non-terminal residue" evidence="1">
    <location>
        <position position="113"/>
    </location>
</feature>